<keyword evidence="2" id="KW-0413">Isomerase</keyword>
<dbReference type="STRING" id="1462996.AWM70_10450"/>
<dbReference type="AlphaFoldDB" id="A0A1B1N0N5"/>
<protein>
    <submittedName>
        <fullName evidence="2">Xylose isomerase</fullName>
    </submittedName>
</protein>
<dbReference type="PANTHER" id="PTHR12110:SF21">
    <property type="entry name" value="XYLOSE ISOMERASE-LIKE TIM BARREL DOMAIN-CONTAINING PROTEIN"/>
    <property type="match status" value="1"/>
</dbReference>
<evidence type="ECO:0000313" key="2">
    <source>
        <dbReference type="EMBL" id="ANS74968.1"/>
    </source>
</evidence>
<sequence length="322" mass="36064">MKLGIFMVLFGGRPLEEALDYVASKGIQAVEIGTGGNPGNAHCKPEELLENKTKLTEFKRAVQSRGLTISALSCHGNPLHPQKALAQADHDDFVKSVLLAEQLEVPVVNTFSGCPGDHEDAKYPNWPVAPWPNDYQDILKWQWENKVIPYWTEWGKFAAEHHVKIGLELHGGFSVHTPGTLLKLREAAGEVVGANLDPSHMWWQGIDPVEAVKILGHENAIHHFHAKDTTIDPVNVNKWGITDMQTYDKMMDRAWQFRTVGYGHDLKTWADIISALRLVGYDYVVSIEHEDGLMSVEEGFTKAVGNLKQVLIEDSAADMWWL</sequence>
<dbReference type="SUPFAM" id="SSF51658">
    <property type="entry name" value="Xylose isomerase-like"/>
    <property type="match status" value="1"/>
</dbReference>
<accession>A0A1B1N0N5</accession>
<dbReference type="InterPro" id="IPR013022">
    <property type="entry name" value="Xyl_isomerase-like_TIM-brl"/>
</dbReference>
<organism evidence="2 3">
    <name type="scientific">Paenibacillus yonginensis</name>
    <dbReference type="NCBI Taxonomy" id="1462996"/>
    <lineage>
        <taxon>Bacteria</taxon>
        <taxon>Bacillati</taxon>
        <taxon>Bacillota</taxon>
        <taxon>Bacilli</taxon>
        <taxon>Bacillales</taxon>
        <taxon>Paenibacillaceae</taxon>
        <taxon>Paenibacillus</taxon>
    </lineage>
</organism>
<dbReference type="GO" id="GO:0016853">
    <property type="term" value="F:isomerase activity"/>
    <property type="evidence" value="ECO:0007669"/>
    <property type="project" value="UniProtKB-KW"/>
</dbReference>
<reference evidence="2 3" key="1">
    <citation type="submission" date="2016-01" db="EMBL/GenBank/DDBJ databases">
        <title>Complete Genome Sequence of Paenibacillus yonginensis DCY84, a novel Plant Growth-Promoting Bacteria with Elicitation of Induced Systemic Resistance.</title>
        <authorList>
            <person name="Kim Y.J."/>
            <person name="Yang D.C."/>
            <person name="Sukweenadhi J."/>
        </authorList>
    </citation>
    <scope>NUCLEOTIDE SEQUENCE [LARGE SCALE GENOMIC DNA]</scope>
    <source>
        <strain evidence="2 3">DCY84</strain>
    </source>
</reference>
<keyword evidence="3" id="KW-1185">Reference proteome</keyword>
<dbReference type="InterPro" id="IPR036237">
    <property type="entry name" value="Xyl_isomerase-like_sf"/>
</dbReference>
<dbReference type="InterPro" id="IPR050312">
    <property type="entry name" value="IolE/XylAMocC-like"/>
</dbReference>
<dbReference type="KEGG" id="pyg:AWM70_10450"/>
<dbReference type="Proteomes" id="UP000092573">
    <property type="component" value="Chromosome"/>
</dbReference>
<name>A0A1B1N0N5_9BACL</name>
<dbReference type="Gene3D" id="3.20.20.150">
    <property type="entry name" value="Divalent-metal-dependent TIM barrel enzymes"/>
    <property type="match status" value="1"/>
</dbReference>
<dbReference type="PANTHER" id="PTHR12110">
    <property type="entry name" value="HYDROXYPYRUVATE ISOMERASE"/>
    <property type="match status" value="1"/>
</dbReference>
<evidence type="ECO:0000313" key="3">
    <source>
        <dbReference type="Proteomes" id="UP000092573"/>
    </source>
</evidence>
<dbReference type="OrthoDB" id="9779184at2"/>
<dbReference type="EMBL" id="CP014167">
    <property type="protein sequence ID" value="ANS74968.1"/>
    <property type="molecule type" value="Genomic_DNA"/>
</dbReference>
<gene>
    <name evidence="2" type="ORF">AWM70_10450</name>
</gene>
<evidence type="ECO:0000259" key="1">
    <source>
        <dbReference type="Pfam" id="PF01261"/>
    </source>
</evidence>
<proteinExistence type="predicted"/>
<dbReference type="RefSeq" id="WP_068696154.1">
    <property type="nucleotide sequence ID" value="NZ_CP014167.1"/>
</dbReference>
<feature type="domain" description="Xylose isomerase-like TIM barrel" evidence="1">
    <location>
        <begin position="19"/>
        <end position="300"/>
    </location>
</feature>
<dbReference type="Pfam" id="PF01261">
    <property type="entry name" value="AP_endonuc_2"/>
    <property type="match status" value="1"/>
</dbReference>